<dbReference type="InterPro" id="IPR006311">
    <property type="entry name" value="TAT_signal"/>
</dbReference>
<sequence>MSGTSQIGAGQVIFRSSFRTPSAGDPLCPGTPVRTLPLTEGSLMNAHSPVGHFSVSIPDRPVGFTRRRMLAGAAWATPVILTATAAPLAAASTCQSASGLYNTRAGARLLHGSLAGISLNAVTGLAGAPANNAAGSPPLVTMAGPATLAPLAGPAAVLSGVLTLADTASGVANQYAEANQNGASLVPSARSPTTAASRWTRTPTSRRTSRASSSRESSRTSQVRPSPTLSARCLAPRLLSAPSGR</sequence>
<feature type="compositionally biased region" description="Low complexity" evidence="1">
    <location>
        <begin position="187"/>
        <end position="221"/>
    </location>
</feature>
<evidence type="ECO:0000313" key="2">
    <source>
        <dbReference type="EMBL" id="MBB2957428.1"/>
    </source>
</evidence>
<evidence type="ECO:0000313" key="3">
    <source>
        <dbReference type="Proteomes" id="UP000545286"/>
    </source>
</evidence>
<accession>A0A7W4UN37</accession>
<dbReference type="PROSITE" id="PS51318">
    <property type="entry name" value="TAT"/>
    <property type="match status" value="1"/>
</dbReference>
<proteinExistence type="predicted"/>
<dbReference type="EMBL" id="JACHWJ010000002">
    <property type="protein sequence ID" value="MBB2957428.1"/>
    <property type="molecule type" value="Genomic_DNA"/>
</dbReference>
<evidence type="ECO:0000256" key="1">
    <source>
        <dbReference type="SAM" id="MobiDB-lite"/>
    </source>
</evidence>
<reference evidence="2 3" key="1">
    <citation type="submission" date="2020-08" db="EMBL/GenBank/DDBJ databases">
        <title>Sequencing the genomes of 1000 actinobacteria strains.</title>
        <authorList>
            <person name="Klenk H.-P."/>
        </authorList>
    </citation>
    <scope>NUCLEOTIDE SEQUENCE [LARGE SCALE GENOMIC DNA]</scope>
    <source>
        <strain evidence="2 3">DSM 20419</strain>
    </source>
</reference>
<gene>
    <name evidence="2" type="ORF">FHX72_001565</name>
</gene>
<name>A0A7W4UN37_9MICO</name>
<feature type="region of interest" description="Disordered" evidence="1">
    <location>
        <begin position="183"/>
        <end position="230"/>
    </location>
</feature>
<dbReference type="AlphaFoldDB" id="A0A7W4UN37"/>
<protein>
    <submittedName>
        <fullName evidence="2">Uncharacterized protein</fullName>
    </submittedName>
</protein>
<dbReference type="Proteomes" id="UP000545286">
    <property type="component" value="Unassembled WGS sequence"/>
</dbReference>
<keyword evidence="3" id="KW-1185">Reference proteome</keyword>
<organism evidence="2 3">
    <name type="scientific">Pseudoclavibacter helvolus</name>
    <dbReference type="NCBI Taxonomy" id="255205"/>
    <lineage>
        <taxon>Bacteria</taxon>
        <taxon>Bacillati</taxon>
        <taxon>Actinomycetota</taxon>
        <taxon>Actinomycetes</taxon>
        <taxon>Micrococcales</taxon>
        <taxon>Microbacteriaceae</taxon>
        <taxon>Pseudoclavibacter</taxon>
    </lineage>
</organism>
<comment type="caution">
    <text evidence="2">The sequence shown here is derived from an EMBL/GenBank/DDBJ whole genome shotgun (WGS) entry which is preliminary data.</text>
</comment>